<reference evidence="2" key="1">
    <citation type="submission" date="2021-01" db="EMBL/GenBank/DDBJ databases">
        <authorList>
            <person name="Corre E."/>
            <person name="Pelletier E."/>
            <person name="Niang G."/>
            <person name="Scheremetjew M."/>
            <person name="Finn R."/>
            <person name="Kale V."/>
            <person name="Holt S."/>
            <person name="Cochrane G."/>
            <person name="Meng A."/>
            <person name="Brown T."/>
            <person name="Cohen L."/>
        </authorList>
    </citation>
    <scope>NUCLEOTIDE SEQUENCE</scope>
    <source>
        <strain evidence="2">CCMP1320</strain>
    </source>
</reference>
<dbReference type="AlphaFoldDB" id="A0A7S3R6F1"/>
<accession>A0A7S3R6F1</accession>
<gene>
    <name evidence="2" type="ORF">DTER00134_LOCUS19192</name>
</gene>
<feature type="compositionally biased region" description="Basic and acidic residues" evidence="1">
    <location>
        <begin position="1"/>
        <end position="11"/>
    </location>
</feature>
<name>A0A7S3R6F1_DUNTE</name>
<dbReference type="EMBL" id="HBIP01031584">
    <property type="protein sequence ID" value="CAE0504119.1"/>
    <property type="molecule type" value="Transcribed_RNA"/>
</dbReference>
<evidence type="ECO:0000256" key="1">
    <source>
        <dbReference type="SAM" id="MobiDB-lite"/>
    </source>
</evidence>
<sequence length="115" mass="12779">MHDPSSPDSHRIQPAPSTARLGRCVERHGNRPPARRYGQARKSRPNCVQLIPLIPKDSTKWKGFAAPNFQPFLMQEAMHGNADPECLAAAGIFAAWCISLPTHTTILHQTTFKQP</sequence>
<protein>
    <submittedName>
        <fullName evidence="2">Uncharacterized protein</fullName>
    </submittedName>
</protein>
<organism evidence="2">
    <name type="scientific">Dunaliella tertiolecta</name>
    <name type="common">Green alga</name>
    <dbReference type="NCBI Taxonomy" id="3047"/>
    <lineage>
        <taxon>Eukaryota</taxon>
        <taxon>Viridiplantae</taxon>
        <taxon>Chlorophyta</taxon>
        <taxon>core chlorophytes</taxon>
        <taxon>Chlorophyceae</taxon>
        <taxon>CS clade</taxon>
        <taxon>Chlamydomonadales</taxon>
        <taxon>Dunaliellaceae</taxon>
        <taxon>Dunaliella</taxon>
    </lineage>
</organism>
<evidence type="ECO:0000313" key="2">
    <source>
        <dbReference type="EMBL" id="CAE0504119.1"/>
    </source>
</evidence>
<proteinExistence type="predicted"/>
<feature type="region of interest" description="Disordered" evidence="1">
    <location>
        <begin position="1"/>
        <end position="43"/>
    </location>
</feature>